<dbReference type="AlphaFoldDB" id="A0A3D8Q8G4"/>
<feature type="compositionally biased region" description="Basic and acidic residues" evidence="1">
    <location>
        <begin position="470"/>
        <end position="496"/>
    </location>
</feature>
<keyword evidence="4" id="KW-1185">Reference proteome</keyword>
<accession>A0A3D8Q8G4</accession>
<comment type="caution">
    <text evidence="3">The sequence shown here is derived from an EMBL/GenBank/DDBJ whole genome shotgun (WGS) entry which is preliminary data.</text>
</comment>
<dbReference type="PANTHER" id="PTHR43991">
    <property type="entry name" value="WD REPEAT PROTEIN (AFU_ORTHOLOGUE AFUA_8G05640)-RELATED"/>
    <property type="match status" value="1"/>
</dbReference>
<feature type="region of interest" description="Disordered" evidence="1">
    <location>
        <begin position="470"/>
        <end position="552"/>
    </location>
</feature>
<evidence type="ECO:0000259" key="2">
    <source>
        <dbReference type="Pfam" id="PF10313"/>
    </source>
</evidence>
<feature type="domain" description="DUF2415" evidence="2">
    <location>
        <begin position="347"/>
        <end position="386"/>
    </location>
</feature>
<dbReference type="SUPFAM" id="SSF50978">
    <property type="entry name" value="WD40 repeat-like"/>
    <property type="match status" value="1"/>
</dbReference>
<dbReference type="Gene3D" id="2.130.10.10">
    <property type="entry name" value="YVTN repeat-like/Quinoprotein amine dehydrogenase"/>
    <property type="match status" value="1"/>
</dbReference>
<dbReference type="OrthoDB" id="64353at2759"/>
<gene>
    <name evidence="3" type="ORF">BP6252_13502</name>
</gene>
<dbReference type="PANTHER" id="PTHR43991:SF9">
    <property type="entry name" value="DUF2415 DOMAIN-CONTAINING PROTEIN"/>
    <property type="match status" value="1"/>
</dbReference>
<sequence>MAVKDESLHHVTDTLILPTPRKYYRAHIHTSHWQLRSLISSPTTHNVYYPTGNDIIRLNTLTREREVITTLAFSPRCLTAAKGFLCCGGDKGEFTAIPLDEEEEFGEGSLLREFNEGLAADADARLPLDLDPPRRSTPLSRHTVIMRRLRGLNNPMSSNIKSIGTEIVNCITIWMPPPALLDEVYKMPVAVVANNDCSVCILDLQDSETLDRLSFPDFVNRAVMSPDGQLLIAICDDPFMYIHTRKPKTTLPKTAHLDLTKPLEYEWVLSGKVQLEGQRQADKSSMRGSFAAAFSKSGSYLAVATQYGIISVFHVASLLQDDCDPLLTLFTSSRPNSDSTSGSNAPGAIRAMEFSPEPYDLLAWTEANGRVGVADVRNLFYSRQTINLDSHAEGVDRVIVTDRAIERLEPLIDPRLRSFRSETPATPTPDYLGLDLEGRHLRTLSRGLLDRNQSPLTAEEMQVLEAHRVARRERDAEREAGREALARSRAATERVLARAQATAETVTRQIHTWGPWDDPPSLGTSSSDLTTTERASANERNPSTSGLPSSLREFVSGDRSAASFRAFINERNQDRERRGQSQQPRRRGSIILAAAQSDIERLTRVASREPSYSFSTQRDRADESQPAPRSRSVTRDNESEPSSSLERLRLDPPRLPALSTDPPDPWAEIESLYNSHVSGESPVEPTTRLRVETEDDDRRDFAHRLRQPWRPFDEFAQVGTLTRLGGRYEGTSILRGGSLRSGSIVDTMGCSWSEDGRILYVGAEDGIHEFHVNVQGRKMFPSLVLR</sequence>
<organism evidence="3 4">
    <name type="scientific">Coleophoma cylindrospora</name>
    <dbReference type="NCBI Taxonomy" id="1849047"/>
    <lineage>
        <taxon>Eukaryota</taxon>
        <taxon>Fungi</taxon>
        <taxon>Dikarya</taxon>
        <taxon>Ascomycota</taxon>
        <taxon>Pezizomycotina</taxon>
        <taxon>Leotiomycetes</taxon>
        <taxon>Helotiales</taxon>
        <taxon>Dermateaceae</taxon>
        <taxon>Coleophoma</taxon>
    </lineage>
</organism>
<evidence type="ECO:0000256" key="1">
    <source>
        <dbReference type="SAM" id="MobiDB-lite"/>
    </source>
</evidence>
<protein>
    <recommendedName>
        <fullName evidence="2">DUF2415 domain-containing protein</fullName>
    </recommendedName>
</protein>
<evidence type="ECO:0000313" key="3">
    <source>
        <dbReference type="EMBL" id="RDW58091.1"/>
    </source>
</evidence>
<dbReference type="InterPro" id="IPR019417">
    <property type="entry name" value="DUF2415"/>
</dbReference>
<feature type="compositionally biased region" description="Basic and acidic residues" evidence="1">
    <location>
        <begin position="598"/>
        <end position="607"/>
    </location>
</feature>
<dbReference type="Proteomes" id="UP000256645">
    <property type="component" value="Unassembled WGS sequence"/>
</dbReference>
<dbReference type="EMBL" id="PDLM01000018">
    <property type="protein sequence ID" value="RDW58091.1"/>
    <property type="molecule type" value="Genomic_DNA"/>
</dbReference>
<dbReference type="STRING" id="1849047.A0A3D8Q8G4"/>
<dbReference type="InterPro" id="IPR036322">
    <property type="entry name" value="WD40_repeat_dom_sf"/>
</dbReference>
<feature type="compositionally biased region" description="Low complexity" evidence="1">
    <location>
        <begin position="519"/>
        <end position="532"/>
    </location>
</feature>
<feature type="compositionally biased region" description="Polar residues" evidence="1">
    <location>
        <begin position="533"/>
        <end position="548"/>
    </location>
</feature>
<evidence type="ECO:0000313" key="4">
    <source>
        <dbReference type="Proteomes" id="UP000256645"/>
    </source>
</evidence>
<proteinExistence type="predicted"/>
<feature type="region of interest" description="Disordered" evidence="1">
    <location>
        <begin position="569"/>
        <end position="667"/>
    </location>
</feature>
<dbReference type="Pfam" id="PF10313">
    <property type="entry name" value="DUF2415"/>
    <property type="match status" value="1"/>
</dbReference>
<name>A0A3D8Q8G4_9HELO</name>
<dbReference type="InterPro" id="IPR015943">
    <property type="entry name" value="WD40/YVTN_repeat-like_dom_sf"/>
</dbReference>
<reference evidence="3 4" key="1">
    <citation type="journal article" date="2018" name="IMA Fungus">
        <title>IMA Genome-F 9: Draft genome sequence of Annulohypoxylon stygium, Aspergillus mulundensis, Berkeleyomyces basicola (syn. Thielaviopsis basicola), Ceratocystis smalleyi, two Cercospora beticola strains, Coleophoma cylindrospora, Fusarium fracticaudum, Phialophora cf. hyalina, and Morchella septimelata.</title>
        <authorList>
            <person name="Wingfield B.D."/>
            <person name="Bills G.F."/>
            <person name="Dong Y."/>
            <person name="Huang W."/>
            <person name="Nel W.J."/>
            <person name="Swalarsk-Parry B.S."/>
            <person name="Vaghefi N."/>
            <person name="Wilken P.M."/>
            <person name="An Z."/>
            <person name="de Beer Z.W."/>
            <person name="De Vos L."/>
            <person name="Chen L."/>
            <person name="Duong T.A."/>
            <person name="Gao Y."/>
            <person name="Hammerbacher A."/>
            <person name="Kikkert J.R."/>
            <person name="Li Y."/>
            <person name="Li H."/>
            <person name="Li K."/>
            <person name="Li Q."/>
            <person name="Liu X."/>
            <person name="Ma X."/>
            <person name="Naidoo K."/>
            <person name="Pethybridge S.J."/>
            <person name="Sun J."/>
            <person name="Steenkamp E.T."/>
            <person name="van der Nest M.A."/>
            <person name="van Wyk S."/>
            <person name="Wingfield M.J."/>
            <person name="Xiong C."/>
            <person name="Yue Q."/>
            <person name="Zhang X."/>
        </authorList>
    </citation>
    <scope>NUCLEOTIDE SEQUENCE [LARGE SCALE GENOMIC DNA]</scope>
    <source>
        <strain evidence="3 4">BP6252</strain>
    </source>
</reference>